<name>A0ACB9KZW8_9MYRT</name>
<reference evidence="2" key="1">
    <citation type="journal article" date="2023" name="Front. Plant Sci.">
        <title>Chromosomal-level genome assembly of Melastoma candidum provides insights into trichome evolution.</title>
        <authorList>
            <person name="Zhong Y."/>
            <person name="Wu W."/>
            <person name="Sun C."/>
            <person name="Zou P."/>
            <person name="Liu Y."/>
            <person name="Dai S."/>
            <person name="Zhou R."/>
        </authorList>
    </citation>
    <scope>NUCLEOTIDE SEQUENCE [LARGE SCALE GENOMIC DNA]</scope>
</reference>
<organism evidence="1 2">
    <name type="scientific">Melastoma candidum</name>
    <dbReference type="NCBI Taxonomy" id="119954"/>
    <lineage>
        <taxon>Eukaryota</taxon>
        <taxon>Viridiplantae</taxon>
        <taxon>Streptophyta</taxon>
        <taxon>Embryophyta</taxon>
        <taxon>Tracheophyta</taxon>
        <taxon>Spermatophyta</taxon>
        <taxon>Magnoliopsida</taxon>
        <taxon>eudicotyledons</taxon>
        <taxon>Gunneridae</taxon>
        <taxon>Pentapetalae</taxon>
        <taxon>rosids</taxon>
        <taxon>malvids</taxon>
        <taxon>Myrtales</taxon>
        <taxon>Melastomataceae</taxon>
        <taxon>Melastomatoideae</taxon>
        <taxon>Melastomateae</taxon>
        <taxon>Melastoma</taxon>
    </lineage>
</organism>
<protein>
    <submittedName>
        <fullName evidence="1">Uncharacterized protein</fullName>
    </submittedName>
</protein>
<proteinExistence type="predicted"/>
<sequence>MSSATGPVSFFLFYFFMASGPFLRSDASSSSDDLIADACSRCSEANPNVDYGFCVASFESYPQGNLAENLTELGRISIDILTENVTGTRDFVNGILENESLDPYVQGCLEDCSELYSDSIPTLADAAEAYDEGRYNDANIYLSSVMDASSTCGEGFAEKEGTVSPMENRNNDVFHLCAISLSIMSELRRLPVQEATS</sequence>
<keyword evidence="2" id="KW-1185">Reference proteome</keyword>
<gene>
    <name evidence="1" type="ORF">MLD38_038549</name>
</gene>
<evidence type="ECO:0000313" key="2">
    <source>
        <dbReference type="Proteomes" id="UP001057402"/>
    </source>
</evidence>
<dbReference type="Proteomes" id="UP001057402">
    <property type="component" value="Chromosome 12"/>
</dbReference>
<evidence type="ECO:0000313" key="1">
    <source>
        <dbReference type="EMBL" id="KAI4302850.1"/>
    </source>
</evidence>
<dbReference type="EMBL" id="CM042891">
    <property type="protein sequence ID" value="KAI4302850.1"/>
    <property type="molecule type" value="Genomic_DNA"/>
</dbReference>
<accession>A0ACB9KZW8</accession>
<comment type="caution">
    <text evidence="1">The sequence shown here is derived from an EMBL/GenBank/DDBJ whole genome shotgun (WGS) entry which is preliminary data.</text>
</comment>